<keyword evidence="2" id="KW-1185">Reference proteome</keyword>
<sequence>GRGVDCHGRSAAVAVAGDRICGRLSYHSLHGAYGWGPPGPSTSTPELPLGSPRLLGSTCSPVVGPDGRVALGPAQRSRR</sequence>
<proteinExistence type="predicted"/>
<comment type="caution">
    <text evidence="1">The sequence shown here is derived from an EMBL/GenBank/DDBJ whole genome shotgun (WGS) entry which is preliminary data.</text>
</comment>
<dbReference type="AlphaFoldDB" id="K0TCQ4"/>
<accession>K0TCQ4</accession>
<dbReference type="Proteomes" id="UP000266841">
    <property type="component" value="Unassembled WGS sequence"/>
</dbReference>
<organism evidence="1 2">
    <name type="scientific">Thalassiosira oceanica</name>
    <name type="common">Marine diatom</name>
    <dbReference type="NCBI Taxonomy" id="159749"/>
    <lineage>
        <taxon>Eukaryota</taxon>
        <taxon>Sar</taxon>
        <taxon>Stramenopiles</taxon>
        <taxon>Ochrophyta</taxon>
        <taxon>Bacillariophyta</taxon>
        <taxon>Coscinodiscophyceae</taxon>
        <taxon>Thalassiosirophycidae</taxon>
        <taxon>Thalassiosirales</taxon>
        <taxon>Thalassiosiraceae</taxon>
        <taxon>Thalassiosira</taxon>
    </lineage>
</organism>
<evidence type="ECO:0000313" key="1">
    <source>
        <dbReference type="EMBL" id="EJK68262.1"/>
    </source>
</evidence>
<dbReference type="EMBL" id="AGNL01011674">
    <property type="protein sequence ID" value="EJK68262.1"/>
    <property type="molecule type" value="Genomic_DNA"/>
</dbReference>
<name>K0TCQ4_THAOC</name>
<evidence type="ECO:0000313" key="2">
    <source>
        <dbReference type="Proteomes" id="UP000266841"/>
    </source>
</evidence>
<gene>
    <name evidence="1" type="ORF">THAOC_10576</name>
</gene>
<reference evidence="1 2" key="1">
    <citation type="journal article" date="2012" name="Genome Biol.">
        <title>Genome and low-iron response of an oceanic diatom adapted to chronic iron limitation.</title>
        <authorList>
            <person name="Lommer M."/>
            <person name="Specht M."/>
            <person name="Roy A.S."/>
            <person name="Kraemer L."/>
            <person name="Andreson R."/>
            <person name="Gutowska M.A."/>
            <person name="Wolf J."/>
            <person name="Bergner S.V."/>
            <person name="Schilhabel M.B."/>
            <person name="Klostermeier U.C."/>
            <person name="Beiko R.G."/>
            <person name="Rosenstiel P."/>
            <person name="Hippler M."/>
            <person name="Laroche J."/>
        </authorList>
    </citation>
    <scope>NUCLEOTIDE SEQUENCE [LARGE SCALE GENOMIC DNA]</scope>
    <source>
        <strain evidence="1 2">CCMP1005</strain>
    </source>
</reference>
<protein>
    <submittedName>
        <fullName evidence="1">Uncharacterized protein</fullName>
    </submittedName>
</protein>
<feature type="non-terminal residue" evidence="1">
    <location>
        <position position="1"/>
    </location>
</feature>